<dbReference type="STRING" id="1579979.WM2015_2217"/>
<evidence type="ECO:0000313" key="1">
    <source>
        <dbReference type="EMBL" id="AKS42580.1"/>
    </source>
</evidence>
<dbReference type="InterPro" id="IPR008969">
    <property type="entry name" value="CarboxyPept-like_regulatory"/>
</dbReference>
<gene>
    <name evidence="1" type="ORF">WM2015_2217</name>
</gene>
<dbReference type="OrthoDB" id="9772097at2"/>
<dbReference type="PROSITE" id="PS51257">
    <property type="entry name" value="PROKAR_LIPOPROTEIN"/>
    <property type="match status" value="1"/>
</dbReference>
<dbReference type="KEGG" id="wma:WM2015_2217"/>
<dbReference type="Gene3D" id="2.60.40.420">
    <property type="entry name" value="Cupredoxins - blue copper proteins"/>
    <property type="match status" value="1"/>
</dbReference>
<dbReference type="AlphaFoldDB" id="A0A0K0XY31"/>
<name>A0A0K0XY31_9GAMM</name>
<keyword evidence="2" id="KW-1185">Reference proteome</keyword>
<evidence type="ECO:0000313" key="2">
    <source>
        <dbReference type="Proteomes" id="UP000066624"/>
    </source>
</evidence>
<dbReference type="InterPro" id="IPR008972">
    <property type="entry name" value="Cupredoxin"/>
</dbReference>
<organism evidence="1 2">
    <name type="scientific">Wenzhouxiangella marina</name>
    <dbReference type="NCBI Taxonomy" id="1579979"/>
    <lineage>
        <taxon>Bacteria</taxon>
        <taxon>Pseudomonadati</taxon>
        <taxon>Pseudomonadota</taxon>
        <taxon>Gammaproteobacteria</taxon>
        <taxon>Chromatiales</taxon>
        <taxon>Wenzhouxiangellaceae</taxon>
        <taxon>Wenzhouxiangella</taxon>
    </lineage>
</organism>
<dbReference type="SUPFAM" id="SSF49464">
    <property type="entry name" value="Carboxypeptidase regulatory domain-like"/>
    <property type="match status" value="1"/>
</dbReference>
<reference evidence="2" key="1">
    <citation type="submission" date="2015-07" db="EMBL/GenBank/DDBJ databases">
        <authorList>
            <person name="Kim K.M."/>
        </authorList>
    </citation>
    <scope>NUCLEOTIDE SEQUENCE [LARGE SCALE GENOMIC DNA]</scope>
    <source>
        <strain evidence="2">KCTC 42284</strain>
    </source>
</reference>
<proteinExistence type="predicted"/>
<accession>A0A0K0XY31</accession>
<dbReference type="PANTHER" id="PTHR36507:SF1">
    <property type="entry name" value="BLL1555 PROTEIN"/>
    <property type="match status" value="1"/>
</dbReference>
<dbReference type="SUPFAM" id="SSF49503">
    <property type="entry name" value="Cupredoxins"/>
    <property type="match status" value="1"/>
</dbReference>
<sequence length="231" mass="25762">MRSRRSFRSVPDFRALALLVMGLLSCSGALAASLAGSVELLDADGERIDDASELLATVVYFTPNDPALRAVSPGQALLTTERRQFVPRVLVIETGTTVRFPNSDPILHNVFSSSPGNRFDLGLYGRSDGETHRFDTPGLVRVFCNVHSSMSAHIVVVDTPHHLRPDGNGRFRFDDLPSGPGRLTVWHERSEPLLLDIDLDQASVELEPIQLQLTVRQIEPQRQRLRRRGRY</sequence>
<dbReference type="InterPro" id="IPR052721">
    <property type="entry name" value="ET_Amicyanin"/>
</dbReference>
<protein>
    <submittedName>
        <fullName evidence="1">Uncharacterized protein</fullName>
    </submittedName>
</protein>
<dbReference type="Proteomes" id="UP000066624">
    <property type="component" value="Chromosome"/>
</dbReference>
<dbReference type="RefSeq" id="WP_049726134.1">
    <property type="nucleotide sequence ID" value="NZ_CP012154.1"/>
</dbReference>
<dbReference type="EMBL" id="CP012154">
    <property type="protein sequence ID" value="AKS42580.1"/>
    <property type="molecule type" value="Genomic_DNA"/>
</dbReference>
<dbReference type="PANTHER" id="PTHR36507">
    <property type="entry name" value="BLL1555 PROTEIN"/>
    <property type="match status" value="1"/>
</dbReference>